<dbReference type="OrthoDB" id="2971755at2"/>
<name>A0A1B7KMI3_PARTM</name>
<protein>
    <submittedName>
        <fullName evidence="1">Uncharacterized protein</fullName>
    </submittedName>
</protein>
<reference evidence="2" key="1">
    <citation type="submission" date="2016-05" db="EMBL/GenBank/DDBJ databases">
        <authorList>
            <person name="Wang W."/>
            <person name="Zhu L."/>
        </authorList>
    </citation>
    <scope>NUCLEOTIDE SEQUENCE [LARGE SCALE GENOMIC DNA]</scope>
    <source>
        <strain evidence="2">W-2</strain>
    </source>
</reference>
<gene>
    <name evidence="1" type="ORF">A7K69_14545</name>
</gene>
<evidence type="ECO:0000313" key="2">
    <source>
        <dbReference type="Proteomes" id="UP000078290"/>
    </source>
</evidence>
<dbReference type="AlphaFoldDB" id="A0A1B7KMI3"/>
<dbReference type="Proteomes" id="UP000078290">
    <property type="component" value="Unassembled WGS sequence"/>
</dbReference>
<proteinExistence type="predicted"/>
<sequence>MPEKEQELVQFIELLKKNIQLQKFLPTSEEVEKMNEIEFADWIEVAMTEIPKRRVARDPLFHLKKQISQILADESKSEIEKEDEIYNHIKYYKKFMRHQLQSGKSI</sequence>
<dbReference type="EMBL" id="LXMA01000043">
    <property type="protein sequence ID" value="OAT71305.1"/>
    <property type="molecule type" value="Genomic_DNA"/>
</dbReference>
<dbReference type="RefSeq" id="WP_064553274.1">
    <property type="nucleotide sequence ID" value="NZ_LXMA01000043.1"/>
</dbReference>
<accession>A0A1B7KMI3</accession>
<organism evidence="1 2">
    <name type="scientific">Parageobacillus thermoglucosidasius</name>
    <name type="common">Geobacillus thermoglucosidasius</name>
    <dbReference type="NCBI Taxonomy" id="1426"/>
    <lineage>
        <taxon>Bacteria</taxon>
        <taxon>Bacillati</taxon>
        <taxon>Bacillota</taxon>
        <taxon>Bacilli</taxon>
        <taxon>Bacillales</taxon>
        <taxon>Anoxybacillaceae</taxon>
        <taxon>Parageobacillus</taxon>
    </lineage>
</organism>
<comment type="caution">
    <text evidence="1">The sequence shown here is derived from an EMBL/GenBank/DDBJ whole genome shotgun (WGS) entry which is preliminary data.</text>
</comment>
<evidence type="ECO:0000313" key="1">
    <source>
        <dbReference type="EMBL" id="OAT71305.1"/>
    </source>
</evidence>